<dbReference type="Proteomes" id="UP000773462">
    <property type="component" value="Unassembled WGS sequence"/>
</dbReference>
<evidence type="ECO:0000313" key="9">
    <source>
        <dbReference type="Proteomes" id="UP000773462"/>
    </source>
</evidence>
<comment type="similarity">
    <text evidence="1">Belongs to the sigma-70 factor family. ECF subfamily.</text>
</comment>
<feature type="domain" description="RNA polymerase sigma-70 region 2" evidence="6">
    <location>
        <begin position="23"/>
        <end position="89"/>
    </location>
</feature>
<evidence type="ECO:0000256" key="3">
    <source>
        <dbReference type="ARBA" id="ARBA00023082"/>
    </source>
</evidence>
<dbReference type="InterPro" id="IPR036388">
    <property type="entry name" value="WH-like_DNA-bd_sf"/>
</dbReference>
<comment type="caution">
    <text evidence="8">The sequence shown here is derived from an EMBL/GenBank/DDBJ whole genome shotgun (WGS) entry which is preliminary data.</text>
</comment>
<dbReference type="PANTHER" id="PTHR43133">
    <property type="entry name" value="RNA POLYMERASE ECF-TYPE SIGMA FACTO"/>
    <property type="match status" value="1"/>
</dbReference>
<evidence type="ECO:0000256" key="1">
    <source>
        <dbReference type="ARBA" id="ARBA00010641"/>
    </source>
</evidence>
<gene>
    <name evidence="8" type="ORF">J2Z70_005469</name>
</gene>
<dbReference type="EMBL" id="JAGGLV010000025">
    <property type="protein sequence ID" value="MBP2115282.1"/>
    <property type="molecule type" value="Genomic_DNA"/>
</dbReference>
<organism evidence="8 9">
    <name type="scientific">Paenibacillus silagei</name>
    <dbReference type="NCBI Taxonomy" id="1670801"/>
    <lineage>
        <taxon>Bacteria</taxon>
        <taxon>Bacillati</taxon>
        <taxon>Bacillota</taxon>
        <taxon>Bacilli</taxon>
        <taxon>Bacillales</taxon>
        <taxon>Paenibacillaceae</taxon>
        <taxon>Paenibacillus</taxon>
    </lineage>
</organism>
<sequence>MDEMEHLVVKVQNGDVEQYGRIVEAVQQPMYRYCSRLLGSGAEAEDAVQEILVKAYQNIGKYRPLVSFSSWLYKIAYHHCLAVIRQRQRQSRVMLLLRPQKYAESPEQQMDRFLFDEPLAVALSRLKVEERNLLLLRVFEEQSFAEIAVILGKNQDAVKKRYQRTIIKLTNLLKSQREGDEPQWTSTSLLKKKG</sequence>
<dbReference type="InterPro" id="IPR013249">
    <property type="entry name" value="RNA_pol_sigma70_r4_t2"/>
</dbReference>
<dbReference type="Pfam" id="PF04542">
    <property type="entry name" value="Sigma70_r2"/>
    <property type="match status" value="1"/>
</dbReference>
<protein>
    <submittedName>
        <fullName evidence="8">RNA polymerase sigma-70 factor (ECF subfamily)</fullName>
    </submittedName>
</protein>
<dbReference type="NCBIfam" id="TIGR02937">
    <property type="entry name" value="sigma70-ECF"/>
    <property type="match status" value="1"/>
</dbReference>
<reference evidence="8 9" key="1">
    <citation type="submission" date="2021-03" db="EMBL/GenBank/DDBJ databases">
        <title>Genomic Encyclopedia of Type Strains, Phase IV (KMG-IV): sequencing the most valuable type-strain genomes for metagenomic binning, comparative biology and taxonomic classification.</title>
        <authorList>
            <person name="Goeker M."/>
        </authorList>
    </citation>
    <scope>NUCLEOTIDE SEQUENCE [LARGE SCALE GENOMIC DNA]</scope>
    <source>
        <strain evidence="8 9">DSM 101953</strain>
    </source>
</reference>
<evidence type="ECO:0000256" key="2">
    <source>
        <dbReference type="ARBA" id="ARBA00023015"/>
    </source>
</evidence>
<dbReference type="InterPro" id="IPR013324">
    <property type="entry name" value="RNA_pol_sigma_r3/r4-like"/>
</dbReference>
<feature type="domain" description="RNA polymerase sigma factor 70 region 4 type 2" evidence="7">
    <location>
        <begin position="119"/>
        <end position="168"/>
    </location>
</feature>
<keyword evidence="9" id="KW-1185">Reference proteome</keyword>
<keyword evidence="2" id="KW-0805">Transcription regulation</keyword>
<evidence type="ECO:0000256" key="4">
    <source>
        <dbReference type="ARBA" id="ARBA00023125"/>
    </source>
</evidence>
<proteinExistence type="inferred from homology"/>
<keyword evidence="3" id="KW-0731">Sigma factor</keyword>
<dbReference type="SUPFAM" id="SSF88659">
    <property type="entry name" value="Sigma3 and sigma4 domains of RNA polymerase sigma factors"/>
    <property type="match status" value="1"/>
</dbReference>
<dbReference type="Gene3D" id="1.10.1740.10">
    <property type="match status" value="1"/>
</dbReference>
<evidence type="ECO:0000259" key="6">
    <source>
        <dbReference type="Pfam" id="PF04542"/>
    </source>
</evidence>
<dbReference type="InterPro" id="IPR013325">
    <property type="entry name" value="RNA_pol_sigma_r2"/>
</dbReference>
<evidence type="ECO:0000256" key="5">
    <source>
        <dbReference type="ARBA" id="ARBA00023163"/>
    </source>
</evidence>
<evidence type="ECO:0000259" key="7">
    <source>
        <dbReference type="Pfam" id="PF08281"/>
    </source>
</evidence>
<keyword evidence="5" id="KW-0804">Transcription</keyword>
<dbReference type="PANTHER" id="PTHR43133:SF8">
    <property type="entry name" value="RNA POLYMERASE SIGMA FACTOR HI_1459-RELATED"/>
    <property type="match status" value="1"/>
</dbReference>
<dbReference type="SUPFAM" id="SSF88946">
    <property type="entry name" value="Sigma2 domain of RNA polymerase sigma factors"/>
    <property type="match status" value="1"/>
</dbReference>
<dbReference type="InterPro" id="IPR007627">
    <property type="entry name" value="RNA_pol_sigma70_r2"/>
</dbReference>
<dbReference type="InterPro" id="IPR039425">
    <property type="entry name" value="RNA_pol_sigma-70-like"/>
</dbReference>
<accession>A0ABS4NYY2</accession>
<dbReference type="Gene3D" id="1.10.10.10">
    <property type="entry name" value="Winged helix-like DNA-binding domain superfamily/Winged helix DNA-binding domain"/>
    <property type="match status" value="1"/>
</dbReference>
<name>A0ABS4NYY2_9BACL</name>
<dbReference type="Pfam" id="PF08281">
    <property type="entry name" value="Sigma70_r4_2"/>
    <property type="match status" value="1"/>
</dbReference>
<evidence type="ECO:0000313" key="8">
    <source>
        <dbReference type="EMBL" id="MBP2115282.1"/>
    </source>
</evidence>
<dbReference type="InterPro" id="IPR014284">
    <property type="entry name" value="RNA_pol_sigma-70_dom"/>
</dbReference>
<keyword evidence="4" id="KW-0238">DNA-binding</keyword>